<dbReference type="PROSITE" id="PS51257">
    <property type="entry name" value="PROKAR_LIPOPROTEIN"/>
    <property type="match status" value="1"/>
</dbReference>
<accession>A0ABN3LI60</accession>
<keyword evidence="3" id="KW-1185">Reference proteome</keyword>
<evidence type="ECO:0000313" key="3">
    <source>
        <dbReference type="Proteomes" id="UP001499942"/>
    </source>
</evidence>
<name>A0ABN3LI60_9ACTN</name>
<sequence length="190" mass="20537">MRHRRVVAACASVLLVAGCSGGESEYDYAIPSEVCDVAVAQQDVKPLLPPGKSVKEDSSESLSRPGERKSCSIVVDEGVDLTVSLSRQWGDLDIVEEAADKYIGLKRVDLGGGFTSAGVGDDGAVAWAACKPKANQRQYEFPETQSGRYDALALEIRVGNEKPADVGEWRERIENFLRAYVPGMVQAWCA</sequence>
<evidence type="ECO:0000313" key="2">
    <source>
        <dbReference type="EMBL" id="GAA2483295.1"/>
    </source>
</evidence>
<evidence type="ECO:0008006" key="4">
    <source>
        <dbReference type="Google" id="ProtNLM"/>
    </source>
</evidence>
<organism evidence="2 3">
    <name type="scientific">Streptomyces gobitricini</name>
    <dbReference type="NCBI Taxonomy" id="68211"/>
    <lineage>
        <taxon>Bacteria</taxon>
        <taxon>Bacillati</taxon>
        <taxon>Actinomycetota</taxon>
        <taxon>Actinomycetes</taxon>
        <taxon>Kitasatosporales</taxon>
        <taxon>Streptomycetaceae</taxon>
        <taxon>Streptomyces</taxon>
    </lineage>
</organism>
<proteinExistence type="predicted"/>
<gene>
    <name evidence="2" type="ORF">GCM10010393_12610</name>
</gene>
<reference evidence="2 3" key="1">
    <citation type="journal article" date="2019" name="Int. J. Syst. Evol. Microbiol.">
        <title>The Global Catalogue of Microorganisms (GCM) 10K type strain sequencing project: providing services to taxonomists for standard genome sequencing and annotation.</title>
        <authorList>
            <consortium name="The Broad Institute Genomics Platform"/>
            <consortium name="The Broad Institute Genome Sequencing Center for Infectious Disease"/>
            <person name="Wu L."/>
            <person name="Ma J."/>
        </authorList>
    </citation>
    <scope>NUCLEOTIDE SEQUENCE [LARGE SCALE GENOMIC DNA]</scope>
    <source>
        <strain evidence="2 3">JCM 5062</strain>
    </source>
</reference>
<dbReference type="EMBL" id="BAAASR010000006">
    <property type="protein sequence ID" value="GAA2483295.1"/>
    <property type="molecule type" value="Genomic_DNA"/>
</dbReference>
<protein>
    <recommendedName>
        <fullName evidence="4">DUF3558 domain-containing protein</fullName>
    </recommendedName>
</protein>
<dbReference type="Proteomes" id="UP001499942">
    <property type="component" value="Unassembled WGS sequence"/>
</dbReference>
<comment type="caution">
    <text evidence="2">The sequence shown here is derived from an EMBL/GenBank/DDBJ whole genome shotgun (WGS) entry which is preliminary data.</text>
</comment>
<feature type="region of interest" description="Disordered" evidence="1">
    <location>
        <begin position="48"/>
        <end position="69"/>
    </location>
</feature>
<evidence type="ECO:0000256" key="1">
    <source>
        <dbReference type="SAM" id="MobiDB-lite"/>
    </source>
</evidence>